<evidence type="ECO:0000313" key="3">
    <source>
        <dbReference type="Proteomes" id="UP000814176"/>
    </source>
</evidence>
<keyword evidence="3" id="KW-1185">Reference proteome</keyword>
<name>A0ABQ8KEX6_9APHY</name>
<evidence type="ECO:0000256" key="1">
    <source>
        <dbReference type="SAM" id="SignalP"/>
    </source>
</evidence>
<sequence length="135" mass="14646">MRAVAVGCVRLVRVVATTFASCSTDSRSPPLQHALSPVAALLHRPVSVSLMSLRTQVTRKLTASHSHLAPVYQGLAPAVLVVPFPTGRSLHRTFQRLRNCICLVLARRGEDVTVSALAICQAVVRPRCMGHMKRS</sequence>
<feature type="signal peptide" evidence="1">
    <location>
        <begin position="1"/>
        <end position="16"/>
    </location>
</feature>
<dbReference type="GeneID" id="72004613"/>
<accession>A0ABQ8KEX6</accession>
<dbReference type="RefSeq" id="XP_047778572.1">
    <property type="nucleotide sequence ID" value="XM_047923881.1"/>
</dbReference>
<gene>
    <name evidence="2" type="ORF">C8Q71DRAFT_761610</name>
</gene>
<evidence type="ECO:0000313" key="2">
    <source>
        <dbReference type="EMBL" id="KAH9836287.1"/>
    </source>
</evidence>
<reference evidence="2 3" key="1">
    <citation type="journal article" date="2021" name="Environ. Microbiol.">
        <title>Gene family expansions and transcriptome signatures uncover fungal adaptations to wood decay.</title>
        <authorList>
            <person name="Hage H."/>
            <person name="Miyauchi S."/>
            <person name="Viragh M."/>
            <person name="Drula E."/>
            <person name="Min B."/>
            <person name="Chaduli D."/>
            <person name="Navarro D."/>
            <person name="Favel A."/>
            <person name="Norest M."/>
            <person name="Lesage-Meessen L."/>
            <person name="Balint B."/>
            <person name="Merenyi Z."/>
            <person name="de Eugenio L."/>
            <person name="Morin E."/>
            <person name="Martinez A.T."/>
            <person name="Baldrian P."/>
            <person name="Stursova M."/>
            <person name="Martinez M.J."/>
            <person name="Novotny C."/>
            <person name="Magnuson J.K."/>
            <person name="Spatafora J.W."/>
            <person name="Maurice S."/>
            <person name="Pangilinan J."/>
            <person name="Andreopoulos W."/>
            <person name="LaButti K."/>
            <person name="Hundley H."/>
            <person name="Na H."/>
            <person name="Kuo A."/>
            <person name="Barry K."/>
            <person name="Lipzen A."/>
            <person name="Henrissat B."/>
            <person name="Riley R."/>
            <person name="Ahrendt S."/>
            <person name="Nagy L.G."/>
            <person name="Grigoriev I.V."/>
            <person name="Martin F."/>
            <person name="Rosso M.N."/>
        </authorList>
    </citation>
    <scope>NUCLEOTIDE SEQUENCE [LARGE SCALE GENOMIC DNA]</scope>
    <source>
        <strain evidence="2 3">CIRM-BRFM 1785</strain>
    </source>
</reference>
<evidence type="ECO:0008006" key="4">
    <source>
        <dbReference type="Google" id="ProtNLM"/>
    </source>
</evidence>
<feature type="chain" id="PRO_5046810472" description="Secreted protein" evidence="1">
    <location>
        <begin position="17"/>
        <end position="135"/>
    </location>
</feature>
<organism evidence="2 3">
    <name type="scientific">Rhodofomes roseus</name>
    <dbReference type="NCBI Taxonomy" id="34475"/>
    <lineage>
        <taxon>Eukaryota</taxon>
        <taxon>Fungi</taxon>
        <taxon>Dikarya</taxon>
        <taxon>Basidiomycota</taxon>
        <taxon>Agaricomycotina</taxon>
        <taxon>Agaricomycetes</taxon>
        <taxon>Polyporales</taxon>
        <taxon>Rhodofomes</taxon>
    </lineage>
</organism>
<protein>
    <recommendedName>
        <fullName evidence="4">Secreted protein</fullName>
    </recommendedName>
</protein>
<proteinExistence type="predicted"/>
<keyword evidence="1" id="KW-0732">Signal</keyword>
<dbReference type="Proteomes" id="UP000814176">
    <property type="component" value="Unassembled WGS sequence"/>
</dbReference>
<dbReference type="EMBL" id="JADCUA010000011">
    <property type="protein sequence ID" value="KAH9836287.1"/>
    <property type="molecule type" value="Genomic_DNA"/>
</dbReference>
<comment type="caution">
    <text evidence="2">The sequence shown here is derived from an EMBL/GenBank/DDBJ whole genome shotgun (WGS) entry which is preliminary data.</text>
</comment>